<sequence length="246" mass="27343">MITWFSDMLGFARTGFGLARRRPAGAPEPTGRRRDRLARSDLSETPDLLNPLTWRLEYQVAGLDSLQGLEGPVIFAVNEQGVLDWQVLKAVLPARLHTTNRGVNRALLKGRSIVVFSDPSPVDGGVGEFTALPAELATEHNVPIIPVAIVGTFKLNEVLRLTLQRRPRVSVRFGSPVYVRGQSIKETTDVVQGAVGALFHSGELSWWAIQSHAPMASGEAMPRWRRLWQQTAPRPDRSRRIWKNNG</sequence>
<evidence type="ECO:0000256" key="1">
    <source>
        <dbReference type="SAM" id="MobiDB-lite"/>
    </source>
</evidence>
<dbReference type="Proteomes" id="UP000273044">
    <property type="component" value="Chromosome"/>
</dbReference>
<proteinExistence type="predicted"/>
<dbReference type="OrthoDB" id="3726022at2"/>
<organism evidence="3 4">
    <name type="scientific">Arachnia propionica</name>
    <dbReference type="NCBI Taxonomy" id="1750"/>
    <lineage>
        <taxon>Bacteria</taxon>
        <taxon>Bacillati</taxon>
        <taxon>Actinomycetota</taxon>
        <taxon>Actinomycetes</taxon>
        <taxon>Propionibacteriales</taxon>
        <taxon>Propionibacteriaceae</taxon>
        <taxon>Arachnia</taxon>
    </lineage>
</organism>
<evidence type="ECO:0000313" key="3">
    <source>
        <dbReference type="EMBL" id="VEH70319.1"/>
    </source>
</evidence>
<name>A0A3N4CTZ0_9ACTN</name>
<dbReference type="EMBL" id="LR134406">
    <property type="protein sequence ID" value="VEH70319.1"/>
    <property type="molecule type" value="Genomic_DNA"/>
</dbReference>
<dbReference type="RefSeq" id="WP_014846676.1">
    <property type="nucleotide sequence ID" value="NZ_CAUVFS010000006.1"/>
</dbReference>
<feature type="region of interest" description="Disordered" evidence="1">
    <location>
        <begin position="20"/>
        <end position="40"/>
    </location>
</feature>
<dbReference type="Proteomes" id="UP000677180">
    <property type="component" value="Chromosome"/>
</dbReference>
<accession>A0A3N4CTZ0</accession>
<gene>
    <name evidence="2" type="ORF">J5A53_07570</name>
    <name evidence="3" type="ORF">NCTC12967_01614</name>
</gene>
<evidence type="ECO:0000313" key="4">
    <source>
        <dbReference type="Proteomes" id="UP000273044"/>
    </source>
</evidence>
<dbReference type="EMBL" id="CP072385">
    <property type="protein sequence ID" value="QUC12509.1"/>
    <property type="molecule type" value="Genomic_DNA"/>
</dbReference>
<reference evidence="2" key="2">
    <citation type="submission" date="2021-03" db="EMBL/GenBank/DDBJ databases">
        <title>Human Oral Microbial Genomes.</title>
        <authorList>
            <person name="Johnston C.D."/>
            <person name="Chen T."/>
            <person name="Dewhirst F.E."/>
        </authorList>
    </citation>
    <scope>NUCLEOTIDE SEQUENCE</scope>
    <source>
        <strain evidence="2">F0714</strain>
    </source>
</reference>
<keyword evidence="4" id="KW-1185">Reference proteome</keyword>
<reference evidence="3 4" key="1">
    <citation type="submission" date="2018-12" db="EMBL/GenBank/DDBJ databases">
        <authorList>
            <consortium name="Pathogen Informatics"/>
        </authorList>
    </citation>
    <scope>NUCLEOTIDE SEQUENCE [LARGE SCALE GENOMIC DNA]</scope>
    <source>
        <strain evidence="3 4">NCTC12967</strain>
    </source>
</reference>
<dbReference type="GeneID" id="64407081"/>
<evidence type="ECO:0000313" key="2">
    <source>
        <dbReference type="EMBL" id="QUC12509.1"/>
    </source>
</evidence>
<dbReference type="AlphaFoldDB" id="A0A3N4CTZ0"/>
<protein>
    <submittedName>
        <fullName evidence="3">Uncharacterized protein</fullName>
    </submittedName>
</protein>